<evidence type="ECO:0000256" key="1">
    <source>
        <dbReference type="SAM" id="MobiDB-lite"/>
    </source>
</evidence>
<evidence type="ECO:0000313" key="2">
    <source>
        <dbReference type="EMBL" id="MBW84378.1"/>
    </source>
</evidence>
<accession>A0A2P2IT48</accession>
<proteinExistence type="predicted"/>
<feature type="region of interest" description="Disordered" evidence="1">
    <location>
        <begin position="1"/>
        <end position="20"/>
    </location>
</feature>
<protein>
    <submittedName>
        <fullName evidence="2">Uncharacterized protein</fullName>
    </submittedName>
</protein>
<name>A0A2P2IT48_RHIMU</name>
<organism evidence="2">
    <name type="scientific">Rhizophora mucronata</name>
    <name type="common">Asiatic mangrove</name>
    <dbReference type="NCBI Taxonomy" id="61149"/>
    <lineage>
        <taxon>Eukaryota</taxon>
        <taxon>Viridiplantae</taxon>
        <taxon>Streptophyta</taxon>
        <taxon>Embryophyta</taxon>
        <taxon>Tracheophyta</taxon>
        <taxon>Spermatophyta</taxon>
        <taxon>Magnoliopsida</taxon>
        <taxon>eudicotyledons</taxon>
        <taxon>Gunneridae</taxon>
        <taxon>Pentapetalae</taxon>
        <taxon>rosids</taxon>
        <taxon>fabids</taxon>
        <taxon>Malpighiales</taxon>
        <taxon>Rhizophoraceae</taxon>
        <taxon>Rhizophora</taxon>
    </lineage>
</organism>
<feature type="compositionally biased region" description="Polar residues" evidence="1">
    <location>
        <begin position="7"/>
        <end position="20"/>
    </location>
</feature>
<sequence length="20" mass="2288">MLPNGKTPLTYQFSQPHTVQ</sequence>
<dbReference type="EMBL" id="GGEC01003895">
    <property type="protein sequence ID" value="MBW84378.1"/>
    <property type="molecule type" value="Transcribed_RNA"/>
</dbReference>
<reference evidence="2" key="1">
    <citation type="submission" date="2018-02" db="EMBL/GenBank/DDBJ databases">
        <title>Rhizophora mucronata_Transcriptome.</title>
        <authorList>
            <person name="Meera S.P."/>
            <person name="Sreeshan A."/>
            <person name="Augustine A."/>
        </authorList>
    </citation>
    <scope>NUCLEOTIDE SEQUENCE</scope>
    <source>
        <tissue evidence="2">Leaf</tissue>
    </source>
</reference>
<dbReference type="AlphaFoldDB" id="A0A2P2IT48"/>